<evidence type="ECO:0000256" key="12">
    <source>
        <dbReference type="ARBA" id="ARBA00023317"/>
    </source>
</evidence>
<dbReference type="InterPro" id="IPR015806">
    <property type="entry name" value="Pyrv_Knase_insert_dom_sf"/>
</dbReference>
<dbReference type="PRINTS" id="PR01050">
    <property type="entry name" value="PYRUVTKNASE"/>
</dbReference>
<reference evidence="15" key="1">
    <citation type="submission" date="2021-02" db="EMBL/GenBank/DDBJ databases">
        <authorList>
            <person name="Nowell W R."/>
        </authorList>
    </citation>
    <scope>NUCLEOTIDE SEQUENCE</scope>
</reference>
<comment type="catalytic activity">
    <reaction evidence="13">
        <text>pyruvate + ATP = phosphoenolpyruvate + ADP + H(+)</text>
        <dbReference type="Rhea" id="RHEA:18157"/>
        <dbReference type="ChEBI" id="CHEBI:15361"/>
        <dbReference type="ChEBI" id="CHEBI:15378"/>
        <dbReference type="ChEBI" id="CHEBI:30616"/>
        <dbReference type="ChEBI" id="CHEBI:58702"/>
        <dbReference type="ChEBI" id="CHEBI:456216"/>
        <dbReference type="EC" id="2.7.1.40"/>
    </reaction>
</comment>
<dbReference type="SUPFAM" id="SSF50800">
    <property type="entry name" value="PK beta-barrel domain-like"/>
    <property type="match status" value="1"/>
</dbReference>
<evidence type="ECO:0000313" key="16">
    <source>
        <dbReference type="Proteomes" id="UP000663870"/>
    </source>
</evidence>
<evidence type="ECO:0000256" key="2">
    <source>
        <dbReference type="ARBA" id="ARBA00004997"/>
    </source>
</evidence>
<dbReference type="AlphaFoldDB" id="A0A814F446"/>
<organism evidence="15 16">
    <name type="scientific">Rotaria sordida</name>
    <dbReference type="NCBI Taxonomy" id="392033"/>
    <lineage>
        <taxon>Eukaryota</taxon>
        <taxon>Metazoa</taxon>
        <taxon>Spiralia</taxon>
        <taxon>Gnathifera</taxon>
        <taxon>Rotifera</taxon>
        <taxon>Eurotatoria</taxon>
        <taxon>Bdelloidea</taxon>
        <taxon>Philodinida</taxon>
        <taxon>Philodinidae</taxon>
        <taxon>Rotaria</taxon>
    </lineage>
</organism>
<keyword evidence="7" id="KW-0547">Nucleotide-binding</keyword>
<feature type="domain" description="Pyruvate kinase barrel" evidence="14">
    <location>
        <begin position="3"/>
        <end position="334"/>
    </location>
</feature>
<dbReference type="GO" id="GO:0000287">
    <property type="term" value="F:magnesium ion binding"/>
    <property type="evidence" value="ECO:0007669"/>
    <property type="project" value="InterPro"/>
</dbReference>
<keyword evidence="12" id="KW-0670">Pyruvate</keyword>
<comment type="pathway">
    <text evidence="2 13">Carbohydrate degradation; glycolysis; pyruvate from D-glyceraldehyde 3-phosphate: step 5/5.</text>
</comment>
<evidence type="ECO:0000256" key="7">
    <source>
        <dbReference type="ARBA" id="ARBA00022741"/>
    </source>
</evidence>
<evidence type="ECO:0000256" key="9">
    <source>
        <dbReference type="ARBA" id="ARBA00022840"/>
    </source>
</evidence>
<evidence type="ECO:0000256" key="4">
    <source>
        <dbReference type="ARBA" id="ARBA00012142"/>
    </source>
</evidence>
<dbReference type="InterPro" id="IPR001697">
    <property type="entry name" value="Pyr_Knase"/>
</dbReference>
<dbReference type="SUPFAM" id="SSF51621">
    <property type="entry name" value="Phosphoenolpyruvate/pyruvate domain"/>
    <property type="match status" value="1"/>
</dbReference>
<keyword evidence="6" id="KW-0479">Metal-binding</keyword>
<name>A0A814F446_9BILA</name>
<dbReference type="GO" id="GO:0005524">
    <property type="term" value="F:ATP binding"/>
    <property type="evidence" value="ECO:0007669"/>
    <property type="project" value="UniProtKB-KW"/>
</dbReference>
<proteinExistence type="inferred from homology"/>
<evidence type="ECO:0000259" key="14">
    <source>
        <dbReference type="Pfam" id="PF00224"/>
    </source>
</evidence>
<evidence type="ECO:0000313" key="15">
    <source>
        <dbReference type="EMBL" id="CAF0977703.1"/>
    </source>
</evidence>
<dbReference type="GO" id="GO:0016301">
    <property type="term" value="F:kinase activity"/>
    <property type="evidence" value="ECO:0007669"/>
    <property type="project" value="UniProtKB-KW"/>
</dbReference>
<comment type="cofactor">
    <cofactor evidence="1">
        <name>K(+)</name>
        <dbReference type="ChEBI" id="CHEBI:29103"/>
    </cofactor>
</comment>
<dbReference type="InterPro" id="IPR040442">
    <property type="entry name" value="Pyrv_kinase-like_dom_sf"/>
</dbReference>
<evidence type="ECO:0000256" key="5">
    <source>
        <dbReference type="ARBA" id="ARBA00022679"/>
    </source>
</evidence>
<dbReference type="Gene3D" id="2.40.33.10">
    <property type="entry name" value="PK beta-barrel domain-like"/>
    <property type="match status" value="1"/>
</dbReference>
<evidence type="ECO:0000256" key="3">
    <source>
        <dbReference type="ARBA" id="ARBA00008663"/>
    </source>
</evidence>
<evidence type="ECO:0000256" key="6">
    <source>
        <dbReference type="ARBA" id="ARBA00022723"/>
    </source>
</evidence>
<evidence type="ECO:0000256" key="11">
    <source>
        <dbReference type="ARBA" id="ARBA00023152"/>
    </source>
</evidence>
<sequence length="385" mass="43595">MSAKIITTLGPASGNPEVLQYFKEHSVEIARLNGSHGIIEEHIRMAKLAVYAGLDLMLDLPGPKIRLGEINDTSFSVKAGEKVIIENVKNTKKHNIIDKENNIKILPCQFSIEKSTKINDIVYIDDGKLQFRVLKVEANRIQAEALNSGLVKSHKGVNLPHGKIDIDFLTENDLRLIEKLLPIIKPKYVATSFVKTINDIHRLKKAIQDSLSNIKDYYPRIIVKIEMAEAIEPINITNLINECDMIMIARGDLALETTPVHIRVPFIQADLVQRCQKQNKPFIIATQILESMITCPVPTRAEVSDLYRAIVLDKANYIMLSSEAAVGQYPKECVTIMHDLIHYNKNNQLELNNSNKKLPSETVSKRSIKKIKTQNRLKLIKRKRL</sequence>
<dbReference type="PANTHER" id="PTHR11817">
    <property type="entry name" value="PYRUVATE KINASE"/>
    <property type="match status" value="1"/>
</dbReference>
<keyword evidence="8 13" id="KW-0418">Kinase</keyword>
<dbReference type="InterPro" id="IPR015793">
    <property type="entry name" value="Pyrv_Knase_brl"/>
</dbReference>
<comment type="caution">
    <text evidence="15">The sequence shown here is derived from an EMBL/GenBank/DDBJ whole genome shotgun (WGS) entry which is preliminary data.</text>
</comment>
<dbReference type="Proteomes" id="UP000663870">
    <property type="component" value="Unassembled WGS sequence"/>
</dbReference>
<comment type="similarity">
    <text evidence="3 13">Belongs to the pyruvate kinase family.</text>
</comment>
<evidence type="ECO:0000256" key="10">
    <source>
        <dbReference type="ARBA" id="ARBA00022842"/>
    </source>
</evidence>
<keyword evidence="10 13" id="KW-0460">Magnesium</keyword>
<dbReference type="InterPro" id="IPR011037">
    <property type="entry name" value="Pyrv_Knase-like_insert_dom_sf"/>
</dbReference>
<dbReference type="GO" id="GO:0004743">
    <property type="term" value="F:pyruvate kinase activity"/>
    <property type="evidence" value="ECO:0007669"/>
    <property type="project" value="UniProtKB-EC"/>
</dbReference>
<evidence type="ECO:0000256" key="8">
    <source>
        <dbReference type="ARBA" id="ARBA00022777"/>
    </source>
</evidence>
<dbReference type="GO" id="GO:0030955">
    <property type="term" value="F:potassium ion binding"/>
    <property type="evidence" value="ECO:0007669"/>
    <property type="project" value="InterPro"/>
</dbReference>
<gene>
    <name evidence="15" type="ORF">JXQ802_LOCUS13013</name>
</gene>
<dbReference type="InterPro" id="IPR015813">
    <property type="entry name" value="Pyrv/PenolPyrv_kinase-like_dom"/>
</dbReference>
<keyword evidence="5 13" id="KW-0808">Transferase</keyword>
<dbReference type="Gene3D" id="3.20.20.60">
    <property type="entry name" value="Phosphoenolpyruvate-binding domains"/>
    <property type="match status" value="1"/>
</dbReference>
<keyword evidence="11 13" id="KW-0324">Glycolysis</keyword>
<dbReference type="UniPathway" id="UPA00109">
    <property type="reaction ID" value="UER00188"/>
</dbReference>
<accession>A0A814F446</accession>
<protein>
    <recommendedName>
        <fullName evidence="4 13">Pyruvate kinase</fullName>
        <ecNumber evidence="4 13">2.7.1.40</ecNumber>
    </recommendedName>
</protein>
<keyword evidence="9" id="KW-0067">ATP-binding</keyword>
<dbReference type="EMBL" id="CAJNOL010000274">
    <property type="protein sequence ID" value="CAF0977703.1"/>
    <property type="molecule type" value="Genomic_DNA"/>
</dbReference>
<keyword evidence="16" id="KW-1185">Reference proteome</keyword>
<dbReference type="Pfam" id="PF00224">
    <property type="entry name" value="PK"/>
    <property type="match status" value="1"/>
</dbReference>
<evidence type="ECO:0000256" key="1">
    <source>
        <dbReference type="ARBA" id="ARBA00001958"/>
    </source>
</evidence>
<dbReference type="EC" id="2.7.1.40" evidence="4 13"/>
<evidence type="ECO:0000256" key="13">
    <source>
        <dbReference type="RuleBase" id="RU000504"/>
    </source>
</evidence>